<accession>A0AA37JVC7</accession>
<dbReference type="Gene3D" id="3.20.20.70">
    <property type="entry name" value="Aldolase class I"/>
    <property type="match status" value="1"/>
</dbReference>
<feature type="active site" description="Schiff-base intermediate with substrate" evidence="7">
    <location>
        <position position="154"/>
    </location>
</feature>
<comment type="caution">
    <text evidence="9">The sequence shown here is derived from an EMBL/GenBank/DDBJ whole genome shotgun (WGS) entry which is preliminary data.</text>
</comment>
<dbReference type="PANTHER" id="PTHR12128:SF21">
    <property type="entry name" value="N-ACETYLNEURAMINATE LYASE"/>
    <property type="match status" value="1"/>
</dbReference>
<dbReference type="InterPro" id="IPR002220">
    <property type="entry name" value="DapA-like"/>
</dbReference>
<dbReference type="InterPro" id="IPR013785">
    <property type="entry name" value="Aldolase_TIM"/>
</dbReference>
<evidence type="ECO:0000256" key="8">
    <source>
        <dbReference type="PIRSR" id="PIRSR001365-2"/>
    </source>
</evidence>
<feature type="binding site" evidence="8">
    <location>
        <position position="196"/>
    </location>
    <ligand>
        <name>pyruvate</name>
        <dbReference type="ChEBI" id="CHEBI:15361"/>
    </ligand>
</feature>
<dbReference type="PANTHER" id="PTHR12128">
    <property type="entry name" value="DIHYDRODIPICOLINATE SYNTHASE"/>
    <property type="match status" value="1"/>
</dbReference>
<name>A0AA37JVC7_BACUN</name>
<feature type="binding site" evidence="8">
    <location>
        <position position="34"/>
    </location>
    <ligand>
        <name>pyruvate</name>
        <dbReference type="ChEBI" id="CHEBI:15361"/>
    </ligand>
</feature>
<keyword evidence="5" id="KW-0119">Carbohydrate metabolism</keyword>
<keyword evidence="2" id="KW-0963">Cytoplasm</keyword>
<protein>
    <submittedName>
        <fullName evidence="9">N-acetylneuraminate lyase</fullName>
    </submittedName>
</protein>
<dbReference type="Proteomes" id="UP001055048">
    <property type="component" value="Unassembled WGS sequence"/>
</dbReference>
<evidence type="ECO:0000313" key="9">
    <source>
        <dbReference type="EMBL" id="GKH14530.1"/>
    </source>
</evidence>
<evidence type="ECO:0000256" key="6">
    <source>
        <dbReference type="PIRNR" id="PIRNR001365"/>
    </source>
</evidence>
<dbReference type="SMART" id="SM01130">
    <property type="entry name" value="DHDPS"/>
    <property type="match status" value="1"/>
</dbReference>
<comment type="similarity">
    <text evidence="6">Belongs to the DapA family.</text>
</comment>
<keyword evidence="4" id="KW-0704">Schiff base</keyword>
<evidence type="ECO:0000256" key="2">
    <source>
        <dbReference type="ARBA" id="ARBA00022490"/>
    </source>
</evidence>
<dbReference type="InterPro" id="IPR020624">
    <property type="entry name" value="Schiff_base-form_aldolases_CS"/>
</dbReference>
<evidence type="ECO:0000256" key="5">
    <source>
        <dbReference type="ARBA" id="ARBA00023277"/>
    </source>
</evidence>
<sequence>MHEDGSLNLQVIGPYAEFLMQKKCVTGVFICGTTGESVSLTTEERKAVAEKWMEAAKGKLKVIVHVGGMSQVQCAELAAHAQAIGADMIAAMAPCFFKPGSVDELIGFFKPIAASASRLPFYYYNMPSITGVSLPVHKFLIEGKKQIPNLVGVKFTHNNLMEMQQCIHADGGAFEVLHGFDEILITGLSVGAKAAVGSTYNYVPGIYKAVMEAMEKGDLETAREMQWKSVEIIDVLIKHGGGVRAGKIFMKLAGIDCGPCRLPIAPCSEEELEETRNELKNTEFFKYIN</sequence>
<organism evidence="9 10">
    <name type="scientific">Bacteroides uniformis</name>
    <dbReference type="NCBI Taxonomy" id="820"/>
    <lineage>
        <taxon>Bacteria</taxon>
        <taxon>Pseudomonadati</taxon>
        <taxon>Bacteroidota</taxon>
        <taxon>Bacteroidia</taxon>
        <taxon>Bacteroidales</taxon>
        <taxon>Bacteroidaceae</taxon>
        <taxon>Bacteroides</taxon>
    </lineage>
</organism>
<feature type="active site" description="Proton donor/acceptor" evidence="7">
    <location>
        <position position="124"/>
    </location>
</feature>
<gene>
    <name evidence="9" type="ORF">CE91St12_27400</name>
</gene>
<dbReference type="Pfam" id="PF00701">
    <property type="entry name" value="DHDPS"/>
    <property type="match status" value="1"/>
</dbReference>
<dbReference type="PRINTS" id="PR00146">
    <property type="entry name" value="DHPICSNTHASE"/>
</dbReference>
<dbReference type="AlphaFoldDB" id="A0AA37JVC7"/>
<dbReference type="SUPFAM" id="SSF51569">
    <property type="entry name" value="Aldolase"/>
    <property type="match status" value="1"/>
</dbReference>
<evidence type="ECO:0000313" key="10">
    <source>
        <dbReference type="Proteomes" id="UP001055048"/>
    </source>
</evidence>
<keyword evidence="3 6" id="KW-0456">Lyase</keyword>
<dbReference type="EMBL" id="BQNL01000001">
    <property type="protein sequence ID" value="GKH14530.1"/>
    <property type="molecule type" value="Genomic_DNA"/>
</dbReference>
<proteinExistence type="inferred from homology"/>
<evidence type="ECO:0000256" key="7">
    <source>
        <dbReference type="PIRSR" id="PIRSR001365-1"/>
    </source>
</evidence>
<evidence type="ECO:0000256" key="4">
    <source>
        <dbReference type="ARBA" id="ARBA00023270"/>
    </source>
</evidence>
<evidence type="ECO:0000256" key="3">
    <source>
        <dbReference type="ARBA" id="ARBA00023239"/>
    </source>
</evidence>
<dbReference type="GO" id="GO:0005737">
    <property type="term" value="C:cytoplasm"/>
    <property type="evidence" value="ECO:0007669"/>
    <property type="project" value="UniProtKB-SubCell"/>
</dbReference>
<dbReference type="GO" id="GO:0016829">
    <property type="term" value="F:lyase activity"/>
    <property type="evidence" value="ECO:0007669"/>
    <property type="project" value="UniProtKB-KW"/>
</dbReference>
<evidence type="ECO:0000256" key="1">
    <source>
        <dbReference type="ARBA" id="ARBA00004496"/>
    </source>
</evidence>
<reference evidence="9" key="1">
    <citation type="submission" date="2022-01" db="EMBL/GenBank/DDBJ databases">
        <title>Novel bile acid biosynthetic pathways are enriched in the microbiome of centenarians.</title>
        <authorList>
            <person name="Sato Y."/>
            <person name="Atarashi K."/>
            <person name="Plichta R.D."/>
            <person name="Arai Y."/>
            <person name="Sasajima S."/>
            <person name="Kearney M.S."/>
            <person name="Suda W."/>
            <person name="Takeshita K."/>
            <person name="Sasaki T."/>
            <person name="Okamoto S."/>
            <person name="Skelly N.A."/>
            <person name="Okamura Y."/>
            <person name="Vlamakis H."/>
            <person name="Li Y."/>
            <person name="Tanoue T."/>
            <person name="Takei H."/>
            <person name="Nittono H."/>
            <person name="Narushima S."/>
            <person name="Irie J."/>
            <person name="Itoh H."/>
            <person name="Moriya K."/>
            <person name="Sugiura Y."/>
            <person name="Suematsu M."/>
            <person name="Moritoki N."/>
            <person name="Shibata S."/>
            <person name="Littman R.D."/>
            <person name="Fischbach A.M."/>
            <person name="Uwamino Y."/>
            <person name="Inoue T."/>
            <person name="Honda A."/>
            <person name="Hattori M."/>
            <person name="Murai T."/>
            <person name="Xavier J.R."/>
            <person name="Hirose N."/>
            <person name="Honda K."/>
        </authorList>
    </citation>
    <scope>NUCLEOTIDE SEQUENCE</scope>
    <source>
        <strain evidence="9">CE91-St12</strain>
    </source>
</reference>
<dbReference type="PROSITE" id="PS00665">
    <property type="entry name" value="DHDPS_1"/>
    <property type="match status" value="1"/>
</dbReference>
<comment type="subcellular location">
    <subcellularLocation>
        <location evidence="1">Cytoplasm</location>
    </subcellularLocation>
</comment>
<dbReference type="PIRSF" id="PIRSF001365">
    <property type="entry name" value="DHDPS"/>
    <property type="match status" value="1"/>
</dbReference>